<dbReference type="Proteomes" id="UP000444316">
    <property type="component" value="Unassembled WGS sequence"/>
</dbReference>
<name>A0A845HS51_9BURK</name>
<proteinExistence type="predicted"/>
<dbReference type="EMBL" id="WWCL01000001">
    <property type="protein sequence ID" value="MYN43793.1"/>
    <property type="molecule type" value="Genomic_DNA"/>
</dbReference>
<accession>A0A845HS51</accession>
<dbReference type="Gene3D" id="3.40.50.300">
    <property type="entry name" value="P-loop containing nucleotide triphosphate hydrolases"/>
    <property type="match status" value="1"/>
</dbReference>
<dbReference type="AlphaFoldDB" id="A0A845HS51"/>
<organism evidence="1 2">
    <name type="scientific">Duganella fentianensis</name>
    <dbReference type="NCBI Taxonomy" id="2692177"/>
    <lineage>
        <taxon>Bacteria</taxon>
        <taxon>Pseudomonadati</taxon>
        <taxon>Pseudomonadota</taxon>
        <taxon>Betaproteobacteria</taxon>
        <taxon>Burkholderiales</taxon>
        <taxon>Oxalobacteraceae</taxon>
        <taxon>Telluria group</taxon>
        <taxon>Duganella</taxon>
    </lineage>
</organism>
<evidence type="ECO:0000313" key="1">
    <source>
        <dbReference type="EMBL" id="MYN43793.1"/>
    </source>
</evidence>
<reference evidence="1" key="1">
    <citation type="submission" date="2019-12" db="EMBL/GenBank/DDBJ databases">
        <title>Novel species isolated from a subtropical stream in China.</title>
        <authorList>
            <person name="Lu H."/>
        </authorList>
    </citation>
    <scope>NUCLEOTIDE SEQUENCE [LARGE SCALE GENOMIC DNA]</scope>
    <source>
        <strain evidence="1">FT93W</strain>
    </source>
</reference>
<sequence length="218" mass="23329">MIVAIAGQGDAPARTLLALNLALLRARAGRRVLLLEADPQQAVSRWAQQRQGDGLKPRLLQQTILGGELGVRIAPLQRSCHDIVLHTEGCDSPASRAALIAAATVVVPIRADQVDLGRHYPLIARLNAARMFNPRLRVLFVIIGDGGAPARAELAAIRNYVSHVMAASLAHTVLHADALGGPDAQCVCEVPERAPHAAAEMKELYREVFVVHRLAVAA</sequence>
<keyword evidence="2" id="KW-1185">Reference proteome</keyword>
<gene>
    <name evidence="1" type="ORF">GTP23_01760</name>
</gene>
<dbReference type="RefSeq" id="WP_161033606.1">
    <property type="nucleotide sequence ID" value="NZ_WWCL01000001.1"/>
</dbReference>
<comment type="caution">
    <text evidence="1">The sequence shown here is derived from an EMBL/GenBank/DDBJ whole genome shotgun (WGS) entry which is preliminary data.</text>
</comment>
<evidence type="ECO:0000313" key="2">
    <source>
        <dbReference type="Proteomes" id="UP000444316"/>
    </source>
</evidence>
<evidence type="ECO:0008006" key="3">
    <source>
        <dbReference type="Google" id="ProtNLM"/>
    </source>
</evidence>
<protein>
    <recommendedName>
        <fullName evidence="3">AAA family ATPase</fullName>
    </recommendedName>
</protein>
<dbReference type="InterPro" id="IPR027417">
    <property type="entry name" value="P-loop_NTPase"/>
</dbReference>
<dbReference type="SUPFAM" id="SSF52540">
    <property type="entry name" value="P-loop containing nucleoside triphosphate hydrolases"/>
    <property type="match status" value="1"/>
</dbReference>